<accession>A0A146KDW6</accession>
<gene>
    <name evidence="1" type="ORF">TPC1_13925</name>
</gene>
<dbReference type="AlphaFoldDB" id="A0A146KDW6"/>
<proteinExistence type="predicted"/>
<organism evidence="1">
    <name type="scientific">Trepomonas sp. PC1</name>
    <dbReference type="NCBI Taxonomy" id="1076344"/>
    <lineage>
        <taxon>Eukaryota</taxon>
        <taxon>Metamonada</taxon>
        <taxon>Diplomonadida</taxon>
        <taxon>Hexamitidae</taxon>
        <taxon>Hexamitinae</taxon>
        <taxon>Trepomonas</taxon>
    </lineage>
</organism>
<protein>
    <submittedName>
        <fullName evidence="1">Uncharacterized protein</fullName>
    </submittedName>
</protein>
<sequence>RRRIEKEKQLLENTWDLYDKCQKEIYRLEFEMYNNPDVKQNEIDYQKAVEQKFQLIHSANTILMVLENITDKYMEESKYEDDHEQMKMRIDAIHMQQKIEDKQKPKSEKKPIRFSDRTYQDFITDFKKRYKEQFEEYQLIAKKDAPVRQVRQPSYKAPIPVNPKQQKQEGLPQKQIQLFKQKLLENLRQGKYLEENPYKDFRLQQENEKIQKIIDLHQQQVMKTKLSAQKLAIDLAERDYQFQLQLKQQKQFEKDQQKQLFNANIQFVEKATGKTYQEAASTQYLP</sequence>
<reference evidence="1" key="1">
    <citation type="submission" date="2015-07" db="EMBL/GenBank/DDBJ databases">
        <title>Adaptation to a free-living lifestyle via gene acquisitions in the diplomonad Trepomonas sp. PC1.</title>
        <authorList>
            <person name="Xu F."/>
            <person name="Jerlstrom-Hultqvist J."/>
            <person name="Kolisko M."/>
            <person name="Simpson A.G.B."/>
            <person name="Roger A.J."/>
            <person name="Svard S.G."/>
            <person name="Andersson J.O."/>
        </authorList>
    </citation>
    <scope>NUCLEOTIDE SEQUENCE</scope>
    <source>
        <strain evidence="1">PC1</strain>
    </source>
</reference>
<name>A0A146KDW6_9EUKA</name>
<evidence type="ECO:0000313" key="1">
    <source>
        <dbReference type="EMBL" id="JAP93696.1"/>
    </source>
</evidence>
<feature type="non-terminal residue" evidence="1">
    <location>
        <position position="286"/>
    </location>
</feature>
<feature type="non-terminal residue" evidence="1">
    <location>
        <position position="1"/>
    </location>
</feature>
<dbReference type="EMBL" id="GDID01002910">
    <property type="protein sequence ID" value="JAP93696.1"/>
    <property type="molecule type" value="Transcribed_RNA"/>
</dbReference>